<name>A0A7Z0ELV7_9ACTN</name>
<evidence type="ECO:0000256" key="2">
    <source>
        <dbReference type="SAM" id="Phobius"/>
    </source>
</evidence>
<protein>
    <submittedName>
        <fullName evidence="3">Uncharacterized protein</fullName>
    </submittedName>
</protein>
<feature type="compositionally biased region" description="Basic and acidic residues" evidence="1">
    <location>
        <begin position="129"/>
        <end position="150"/>
    </location>
</feature>
<evidence type="ECO:0000256" key="1">
    <source>
        <dbReference type="SAM" id="MobiDB-lite"/>
    </source>
</evidence>
<dbReference type="Proteomes" id="UP000572051">
    <property type="component" value="Unassembled WGS sequence"/>
</dbReference>
<feature type="compositionally biased region" description="Low complexity" evidence="1">
    <location>
        <begin position="113"/>
        <end position="124"/>
    </location>
</feature>
<feature type="transmembrane region" description="Helical" evidence="2">
    <location>
        <begin position="392"/>
        <end position="416"/>
    </location>
</feature>
<feature type="transmembrane region" description="Helical" evidence="2">
    <location>
        <begin position="349"/>
        <end position="371"/>
    </location>
</feature>
<keyword evidence="2" id="KW-0812">Transmembrane</keyword>
<reference evidence="3 4" key="1">
    <citation type="submission" date="2020-07" db="EMBL/GenBank/DDBJ databases">
        <title>Sequencing the genomes of 1000 actinobacteria strains.</title>
        <authorList>
            <person name="Klenk H.-P."/>
        </authorList>
    </citation>
    <scope>NUCLEOTIDE SEQUENCE [LARGE SCALE GENOMIC DNA]</scope>
    <source>
        <strain evidence="3 4">DSM 44442</strain>
    </source>
</reference>
<feature type="compositionally biased region" description="Basic and acidic residues" evidence="1">
    <location>
        <begin position="229"/>
        <end position="242"/>
    </location>
</feature>
<feature type="compositionally biased region" description="Basic and acidic residues" evidence="1">
    <location>
        <begin position="46"/>
        <end position="76"/>
    </location>
</feature>
<keyword evidence="2" id="KW-0472">Membrane</keyword>
<keyword evidence="4" id="KW-1185">Reference proteome</keyword>
<feature type="region of interest" description="Disordered" evidence="1">
    <location>
        <begin position="1"/>
        <end position="167"/>
    </location>
</feature>
<evidence type="ECO:0000313" key="3">
    <source>
        <dbReference type="EMBL" id="NYJ34454.1"/>
    </source>
</evidence>
<gene>
    <name evidence="3" type="ORF">HNR10_002335</name>
</gene>
<sequence>MGADPSLDGPVSPEAGWDQDRSPGDDAWNPAQPEHTDGWTPVPAGDDLRGGRDWDHDELGSRSWGDERRSDLRDEGTEGLESWAPAREGEDAWAPSADPEPWTGDQYADELSSEAPAPGPAASGNTWAFDRDDLRLPDVVREAEQRRREAATGPEYQDWGGEPEAPADPLAAIADMQSRAPEPGAHGYDEPAARYDEGATQMFDAPAYDAPGYGDAGYDGPEYDDPDYDAPRHGEPVYDGPRDGGATQMFDAYAEDDRDGYDEPVAQGTPSDVAPQDWQEESEYDDGFTPADYGMPARSEPRKRRKDPIADDFPGFGDRPLGGEAGDAYPGYDSIEYLADTERGAMLTLWLGLASLLPGIGLVTAVLALFVTGPKAKRAIRGSHGQLDGLGLITTGTVFAVVGILATVVSVLVFFLL</sequence>
<organism evidence="3 4">
    <name type="scientific">Nocardiopsis aegyptia</name>
    <dbReference type="NCBI Taxonomy" id="220378"/>
    <lineage>
        <taxon>Bacteria</taxon>
        <taxon>Bacillati</taxon>
        <taxon>Actinomycetota</taxon>
        <taxon>Actinomycetes</taxon>
        <taxon>Streptosporangiales</taxon>
        <taxon>Nocardiopsidaceae</taxon>
        <taxon>Nocardiopsis</taxon>
    </lineage>
</organism>
<dbReference type="EMBL" id="JACCFS010000001">
    <property type="protein sequence ID" value="NYJ34454.1"/>
    <property type="molecule type" value="Genomic_DNA"/>
</dbReference>
<keyword evidence="2" id="KW-1133">Transmembrane helix</keyword>
<comment type="caution">
    <text evidence="3">The sequence shown here is derived from an EMBL/GenBank/DDBJ whole genome shotgun (WGS) entry which is preliminary data.</text>
</comment>
<feature type="compositionally biased region" description="Acidic residues" evidence="1">
    <location>
        <begin position="253"/>
        <end position="262"/>
    </location>
</feature>
<feature type="region of interest" description="Disordered" evidence="1">
    <location>
        <begin position="204"/>
        <end position="324"/>
    </location>
</feature>
<feature type="compositionally biased region" description="Low complexity" evidence="1">
    <location>
        <begin position="204"/>
        <end position="220"/>
    </location>
</feature>
<proteinExistence type="predicted"/>
<dbReference type="RefSeq" id="WP_179823070.1">
    <property type="nucleotide sequence ID" value="NZ_JACCFS010000001.1"/>
</dbReference>
<evidence type="ECO:0000313" key="4">
    <source>
        <dbReference type="Proteomes" id="UP000572051"/>
    </source>
</evidence>
<dbReference type="AlphaFoldDB" id="A0A7Z0ELV7"/>
<accession>A0A7Z0ELV7</accession>